<feature type="transmembrane region" description="Helical" evidence="1">
    <location>
        <begin position="15"/>
        <end position="33"/>
    </location>
</feature>
<evidence type="ECO:0000313" key="2">
    <source>
        <dbReference type="EMBL" id="OAY39983.1"/>
    </source>
</evidence>
<accession>A0A2C9V5X6</accession>
<sequence>MSYFICCLQSARIDLYTLFTLLMFLSLNSCLYTPTNSQQRQRSQSWASLIVEGK</sequence>
<keyword evidence="1" id="KW-0812">Transmembrane</keyword>
<name>A0A2C9V5X6_MANES</name>
<keyword evidence="1" id="KW-1133">Transmembrane helix</keyword>
<reference evidence="2" key="1">
    <citation type="submission" date="2016-02" db="EMBL/GenBank/DDBJ databases">
        <title>WGS assembly of Manihot esculenta.</title>
        <authorList>
            <person name="Bredeson J.V."/>
            <person name="Prochnik S.E."/>
            <person name="Lyons J.B."/>
            <person name="Schmutz J."/>
            <person name="Grimwood J."/>
            <person name="Vrebalov J."/>
            <person name="Bart R.S."/>
            <person name="Amuge T."/>
            <person name="Ferguson M.E."/>
            <person name="Green R."/>
            <person name="Putnam N."/>
            <person name="Stites J."/>
            <person name="Rounsley S."/>
            <person name="Rokhsar D.S."/>
        </authorList>
    </citation>
    <scope>NUCLEOTIDE SEQUENCE [LARGE SCALE GENOMIC DNA]</scope>
    <source>
        <tissue evidence="2">Leaf</tissue>
    </source>
</reference>
<dbReference type="EMBL" id="CM004396">
    <property type="protein sequence ID" value="OAY39983.1"/>
    <property type="molecule type" value="Genomic_DNA"/>
</dbReference>
<keyword evidence="1" id="KW-0472">Membrane</keyword>
<evidence type="ECO:0000256" key="1">
    <source>
        <dbReference type="SAM" id="Phobius"/>
    </source>
</evidence>
<proteinExistence type="predicted"/>
<protein>
    <submittedName>
        <fullName evidence="2">Uncharacterized protein</fullName>
    </submittedName>
</protein>
<organism evidence="2">
    <name type="scientific">Manihot esculenta</name>
    <name type="common">Cassava</name>
    <name type="synonym">Jatropha manihot</name>
    <dbReference type="NCBI Taxonomy" id="3983"/>
    <lineage>
        <taxon>Eukaryota</taxon>
        <taxon>Viridiplantae</taxon>
        <taxon>Streptophyta</taxon>
        <taxon>Embryophyta</taxon>
        <taxon>Tracheophyta</taxon>
        <taxon>Spermatophyta</taxon>
        <taxon>Magnoliopsida</taxon>
        <taxon>eudicotyledons</taxon>
        <taxon>Gunneridae</taxon>
        <taxon>Pentapetalae</taxon>
        <taxon>rosids</taxon>
        <taxon>fabids</taxon>
        <taxon>Malpighiales</taxon>
        <taxon>Euphorbiaceae</taxon>
        <taxon>Crotonoideae</taxon>
        <taxon>Manihoteae</taxon>
        <taxon>Manihot</taxon>
    </lineage>
</organism>
<gene>
    <name evidence="2" type="ORF">MANES_10G139600</name>
</gene>
<dbReference type="AlphaFoldDB" id="A0A2C9V5X6"/>